<dbReference type="SUPFAM" id="SSF48508">
    <property type="entry name" value="Nuclear receptor ligand-binding domain"/>
    <property type="match status" value="1"/>
</dbReference>
<dbReference type="GO" id="GO:0008270">
    <property type="term" value="F:zinc ion binding"/>
    <property type="evidence" value="ECO:0007669"/>
    <property type="project" value="UniProtKB-KW"/>
</dbReference>
<keyword evidence="6" id="KW-0805">Transcription regulation</keyword>
<dbReference type="Gene3D" id="3.30.50.10">
    <property type="entry name" value="Erythroid Transcription Factor GATA-1, subunit A"/>
    <property type="match status" value="1"/>
</dbReference>
<dbReference type="SUPFAM" id="SSF57716">
    <property type="entry name" value="Glucocorticoid receptor-like (DNA-binding domain)"/>
    <property type="match status" value="1"/>
</dbReference>
<evidence type="ECO:0000256" key="4">
    <source>
        <dbReference type="ARBA" id="ARBA00022771"/>
    </source>
</evidence>
<dbReference type="Gene3D" id="1.10.565.10">
    <property type="entry name" value="Retinoid X Receptor"/>
    <property type="match status" value="1"/>
</dbReference>
<dbReference type="GO" id="GO:0005634">
    <property type="term" value="C:nucleus"/>
    <property type="evidence" value="ECO:0007669"/>
    <property type="project" value="UniProtKB-SubCell"/>
</dbReference>
<evidence type="ECO:0000256" key="9">
    <source>
        <dbReference type="ARBA" id="ARBA00023170"/>
    </source>
</evidence>
<evidence type="ECO:0000256" key="6">
    <source>
        <dbReference type="ARBA" id="ARBA00023015"/>
    </source>
</evidence>
<dbReference type="PROSITE" id="PS51257">
    <property type="entry name" value="PROKAR_LIPOPROTEIN"/>
    <property type="match status" value="1"/>
</dbReference>
<dbReference type="GO" id="GO:0003700">
    <property type="term" value="F:DNA-binding transcription factor activity"/>
    <property type="evidence" value="ECO:0007669"/>
    <property type="project" value="InterPro"/>
</dbReference>
<proteinExistence type="inferred from homology"/>
<keyword evidence="7" id="KW-0238">DNA-binding</keyword>
<evidence type="ECO:0000313" key="15">
    <source>
        <dbReference type="WBParaSite" id="MBELARI_LOCUS7389"/>
    </source>
</evidence>
<dbReference type="Pfam" id="PF00105">
    <property type="entry name" value="zf-C4"/>
    <property type="match status" value="1"/>
</dbReference>
<dbReference type="GO" id="GO:0000978">
    <property type="term" value="F:RNA polymerase II cis-regulatory region sequence-specific DNA binding"/>
    <property type="evidence" value="ECO:0007669"/>
    <property type="project" value="InterPro"/>
</dbReference>
<keyword evidence="9" id="KW-0675">Receptor</keyword>
<evidence type="ECO:0000259" key="12">
    <source>
        <dbReference type="PROSITE" id="PS51843"/>
    </source>
</evidence>
<evidence type="ECO:0000256" key="8">
    <source>
        <dbReference type="ARBA" id="ARBA00023163"/>
    </source>
</evidence>
<protein>
    <submittedName>
        <fullName evidence="14 15">Uncharacterized protein</fullName>
    </submittedName>
</protein>
<dbReference type="PROSITE" id="PS51030">
    <property type="entry name" value="NUCLEAR_REC_DBD_2"/>
    <property type="match status" value="1"/>
</dbReference>
<dbReference type="PANTHER" id="PTHR45680">
    <property type="entry name" value="NUCLEAR HORMONE RECEPTOR FAMILY"/>
    <property type="match status" value="1"/>
</dbReference>
<keyword evidence="13" id="KW-1185">Reference proteome</keyword>
<evidence type="ECO:0000256" key="3">
    <source>
        <dbReference type="ARBA" id="ARBA00022723"/>
    </source>
</evidence>
<dbReference type="SMART" id="SM00430">
    <property type="entry name" value="HOLI"/>
    <property type="match status" value="1"/>
</dbReference>
<dbReference type="CDD" id="cd06960">
    <property type="entry name" value="NR_DBD_HNF4A"/>
    <property type="match status" value="1"/>
</dbReference>
<evidence type="ECO:0000256" key="7">
    <source>
        <dbReference type="ARBA" id="ARBA00023125"/>
    </source>
</evidence>
<dbReference type="SMART" id="SM00399">
    <property type="entry name" value="ZnF_C4"/>
    <property type="match status" value="1"/>
</dbReference>
<evidence type="ECO:0000313" key="14">
    <source>
        <dbReference type="WBParaSite" id="MBELARI_LOCUS1995"/>
    </source>
</evidence>
<dbReference type="InterPro" id="IPR035500">
    <property type="entry name" value="NHR-like_dom_sf"/>
</dbReference>
<dbReference type="PROSITE" id="PS51843">
    <property type="entry name" value="NR_LBD"/>
    <property type="match status" value="1"/>
</dbReference>
<sequence>MRANLTCEICLLDASGLHFGVASCRACAAFFRRSVVLKLVYKCQKEHHCDVTKKQRFSCRCCRFQKCLDRGMRPSMVQPNSQDKLDASPQGVNLLSEVSTPPSTITTIIRETSPSISGICETKSNDSNSISQTEKMALYEKQKSLKNRVNSMFESSVPLTNFILPIKLSLTQQALVALNEHIQKWPLCTPEHIRPGSPLTMEELTGFINKEIENIAVFCMSLDDFAHLEKDQKWIVFKKFWNNFCALERYKAAVRCFGRPAVNIWVGYGGQYYDFQNYGEWANRQPELKKMIEFMMPSCIKEMALLGNQLIRMEPTDFELVFCMLQTMWNLKRDPGITETTLVAADDVKKRLAQEVHDYYTIQMRRSNYAARLMQMMNIIASLDEIDQQRKEDRTVCRTFDLCKDDIFYYDFTE</sequence>
<keyword evidence="4" id="KW-0863">Zinc-finger</keyword>
<feature type="domain" description="NR LBD" evidence="12">
    <location>
        <begin position="166"/>
        <end position="414"/>
    </location>
</feature>
<dbReference type="PANTHER" id="PTHR45680:SF23">
    <property type="entry name" value="NUCLEAR HORMONE RECEPTOR FAMILY"/>
    <property type="match status" value="1"/>
</dbReference>
<dbReference type="InterPro" id="IPR049636">
    <property type="entry name" value="HNF4-like_DBD"/>
</dbReference>
<dbReference type="Proteomes" id="UP000887575">
    <property type="component" value="Unassembled WGS sequence"/>
</dbReference>
<evidence type="ECO:0000256" key="2">
    <source>
        <dbReference type="ARBA" id="ARBA00005993"/>
    </source>
</evidence>
<keyword evidence="10" id="KW-0539">Nucleus</keyword>
<dbReference type="InterPro" id="IPR000536">
    <property type="entry name" value="Nucl_hrmn_rcpt_lig-bd"/>
</dbReference>
<dbReference type="AlphaFoldDB" id="A0AAF3FMS2"/>
<evidence type="ECO:0000256" key="1">
    <source>
        <dbReference type="ARBA" id="ARBA00004123"/>
    </source>
</evidence>
<reference evidence="14 15" key="1">
    <citation type="submission" date="2024-02" db="UniProtKB">
        <authorList>
            <consortium name="WormBaseParasite"/>
        </authorList>
    </citation>
    <scope>IDENTIFICATION</scope>
</reference>
<dbReference type="InterPro" id="IPR013088">
    <property type="entry name" value="Znf_NHR/GATA"/>
</dbReference>
<comment type="similarity">
    <text evidence="2">Belongs to the nuclear hormone receptor family.</text>
</comment>
<evidence type="ECO:0000259" key="11">
    <source>
        <dbReference type="PROSITE" id="PS51030"/>
    </source>
</evidence>
<accession>A0AAF3FMS2</accession>
<keyword evidence="8" id="KW-0804">Transcription</keyword>
<evidence type="ECO:0000256" key="10">
    <source>
        <dbReference type="ARBA" id="ARBA00023242"/>
    </source>
</evidence>
<dbReference type="PRINTS" id="PR00047">
    <property type="entry name" value="STROIDFINGER"/>
</dbReference>
<dbReference type="InterPro" id="IPR051152">
    <property type="entry name" value="C.elegans_Orphan_NR"/>
</dbReference>
<evidence type="ECO:0000256" key="5">
    <source>
        <dbReference type="ARBA" id="ARBA00022833"/>
    </source>
</evidence>
<name>A0AAF3FMS2_9BILA</name>
<keyword evidence="3" id="KW-0479">Metal-binding</keyword>
<dbReference type="Pfam" id="PF00104">
    <property type="entry name" value="Hormone_recep"/>
    <property type="match status" value="1"/>
</dbReference>
<organism evidence="13 15">
    <name type="scientific">Mesorhabditis belari</name>
    <dbReference type="NCBI Taxonomy" id="2138241"/>
    <lineage>
        <taxon>Eukaryota</taxon>
        <taxon>Metazoa</taxon>
        <taxon>Ecdysozoa</taxon>
        <taxon>Nematoda</taxon>
        <taxon>Chromadorea</taxon>
        <taxon>Rhabditida</taxon>
        <taxon>Rhabditina</taxon>
        <taxon>Rhabditomorpha</taxon>
        <taxon>Rhabditoidea</taxon>
        <taxon>Rhabditidae</taxon>
        <taxon>Mesorhabditinae</taxon>
        <taxon>Mesorhabditis</taxon>
    </lineage>
</organism>
<feature type="domain" description="Nuclear receptor" evidence="11">
    <location>
        <begin position="4"/>
        <end position="79"/>
    </location>
</feature>
<keyword evidence="5" id="KW-0862">Zinc</keyword>
<evidence type="ECO:0000313" key="13">
    <source>
        <dbReference type="Proteomes" id="UP000887575"/>
    </source>
</evidence>
<dbReference type="WBParaSite" id="MBELARI_LOCUS1995">
    <property type="protein sequence ID" value="MBELARI_LOCUS1995"/>
    <property type="gene ID" value="MBELARI_LOCUS1995"/>
</dbReference>
<dbReference type="WBParaSite" id="MBELARI_LOCUS7389">
    <property type="protein sequence ID" value="MBELARI_LOCUS7389"/>
    <property type="gene ID" value="MBELARI_LOCUS7389"/>
</dbReference>
<comment type="subcellular location">
    <subcellularLocation>
        <location evidence="1">Nucleus</location>
    </subcellularLocation>
</comment>
<dbReference type="InterPro" id="IPR001628">
    <property type="entry name" value="Znf_hrmn_rcpt"/>
</dbReference>